<dbReference type="EMBL" id="JBHTKR010000006">
    <property type="protein sequence ID" value="MFD1196247.1"/>
    <property type="molecule type" value="Genomic_DNA"/>
</dbReference>
<dbReference type="Gene3D" id="3.90.1300.10">
    <property type="entry name" value="Amidase signature (AS) domain"/>
    <property type="match status" value="1"/>
</dbReference>
<evidence type="ECO:0000313" key="4">
    <source>
        <dbReference type="Proteomes" id="UP001597151"/>
    </source>
</evidence>
<reference evidence="4" key="1">
    <citation type="journal article" date="2019" name="Int. J. Syst. Evol. Microbiol.">
        <title>The Global Catalogue of Microorganisms (GCM) 10K type strain sequencing project: providing services to taxonomists for standard genome sequencing and annotation.</title>
        <authorList>
            <consortium name="The Broad Institute Genomics Platform"/>
            <consortium name="The Broad Institute Genome Sequencing Center for Infectious Disease"/>
            <person name="Wu L."/>
            <person name="Ma J."/>
        </authorList>
    </citation>
    <scope>NUCLEOTIDE SEQUENCE [LARGE SCALE GENOMIC DNA]</scope>
    <source>
        <strain evidence="4">CCUG 55328</strain>
    </source>
</reference>
<evidence type="ECO:0000259" key="2">
    <source>
        <dbReference type="Pfam" id="PF01425"/>
    </source>
</evidence>
<dbReference type="InterPro" id="IPR036928">
    <property type="entry name" value="AS_sf"/>
</dbReference>
<dbReference type="Proteomes" id="UP001597151">
    <property type="component" value="Unassembled WGS sequence"/>
</dbReference>
<evidence type="ECO:0000256" key="1">
    <source>
        <dbReference type="ARBA" id="ARBA00009199"/>
    </source>
</evidence>
<dbReference type="PANTHER" id="PTHR11895:SF7">
    <property type="entry name" value="GLUTAMYL-TRNA(GLN) AMIDOTRANSFERASE SUBUNIT A, MITOCHONDRIAL"/>
    <property type="match status" value="1"/>
</dbReference>
<name>A0ABW3TI31_9RHOB</name>
<organism evidence="3 4">
    <name type="scientific">Seohaeicola saemankumensis</name>
    <dbReference type="NCBI Taxonomy" id="481181"/>
    <lineage>
        <taxon>Bacteria</taxon>
        <taxon>Pseudomonadati</taxon>
        <taxon>Pseudomonadota</taxon>
        <taxon>Alphaproteobacteria</taxon>
        <taxon>Rhodobacterales</taxon>
        <taxon>Roseobacteraceae</taxon>
        <taxon>Seohaeicola</taxon>
    </lineage>
</organism>
<comment type="caution">
    <text evidence="3">The sequence shown here is derived from an EMBL/GenBank/DDBJ whole genome shotgun (WGS) entry which is preliminary data.</text>
</comment>
<dbReference type="Pfam" id="PF01425">
    <property type="entry name" value="Amidase"/>
    <property type="match status" value="1"/>
</dbReference>
<feature type="domain" description="Amidase" evidence="2">
    <location>
        <begin position="22"/>
        <end position="204"/>
    </location>
</feature>
<dbReference type="RefSeq" id="WP_380794011.1">
    <property type="nucleotide sequence ID" value="NZ_JBHTKR010000006.1"/>
</dbReference>
<sequence>MSGRDAVFDRIAGFDAALHTCEDYAASGPIDRAQVVQTGPLAGRVIGLKANIAVAGQAWTAGIGARASRIAATDAPVVAALRDAGAILVSRLAMDEAALGAATDNPHFGRCENPAYPGHSAGGSSGGSAAAVAAGLVDAALGSDTMGSVRIPAAYCGVYGLKVGQGVLPLDGVVPLAPSLDALGIFARTPAGIAEVLQVLSPDCQSAELTGWRMIDPEWCRRCTPEVRAFHARCASALAAMMGAPGMLPELDLDALRADAFLLTEIEGAQCLGAEPGLSPGLRKLLDYGAQVSEAKAQAVRTRLAEAARLLTGALTPSCVALLPCVAEPAFAHGARPPVGQADFTVQANIAGLPALSVPAPGAIPPIAVQLVGPKGSERALLALADRLAAAL</sequence>
<accession>A0ABW3TI31</accession>
<evidence type="ECO:0000313" key="3">
    <source>
        <dbReference type="EMBL" id="MFD1196247.1"/>
    </source>
</evidence>
<dbReference type="PANTHER" id="PTHR11895">
    <property type="entry name" value="TRANSAMIDASE"/>
    <property type="match status" value="1"/>
</dbReference>
<dbReference type="SUPFAM" id="SSF75304">
    <property type="entry name" value="Amidase signature (AS) enzymes"/>
    <property type="match status" value="1"/>
</dbReference>
<comment type="similarity">
    <text evidence="1">Belongs to the amidase family.</text>
</comment>
<proteinExistence type="inferred from homology"/>
<protein>
    <submittedName>
        <fullName evidence="3">Amidase family protein</fullName>
    </submittedName>
</protein>
<gene>
    <name evidence="3" type="ORF">ACFQ3C_16375</name>
</gene>
<dbReference type="InterPro" id="IPR000120">
    <property type="entry name" value="Amidase"/>
</dbReference>
<keyword evidence="4" id="KW-1185">Reference proteome</keyword>
<dbReference type="InterPro" id="IPR023631">
    <property type="entry name" value="Amidase_dom"/>
</dbReference>